<name>A0AAD6DSS5_9EURO</name>
<dbReference type="InterPro" id="IPR021840">
    <property type="entry name" value="DUF3433"/>
</dbReference>
<feature type="transmembrane region" description="Helical" evidence="1">
    <location>
        <begin position="68"/>
        <end position="89"/>
    </location>
</feature>
<evidence type="ECO:0000313" key="3">
    <source>
        <dbReference type="Proteomes" id="UP001213799"/>
    </source>
</evidence>
<dbReference type="AlphaFoldDB" id="A0AAD6DSS5"/>
<gene>
    <name evidence="2" type="ORF">N7537_009411</name>
</gene>
<dbReference type="PANTHER" id="PTHR37544">
    <property type="entry name" value="SPRAY-RELATED"/>
    <property type="match status" value="1"/>
</dbReference>
<feature type="transmembrane region" description="Helical" evidence="1">
    <location>
        <begin position="163"/>
        <end position="189"/>
    </location>
</feature>
<sequence length="282" mass="31475">MAQLSLRVMEVCLILEGVDSPDALRDSRKERRYYSQLTPKGFSVKTEGDDIRKLDDQENYMPAWAPSLIARGIIFIVVALLIAALEIALRVSEKNDRLGNVSSNDHQHYLWTILPSLVMASVGLHFGRMGFNTRSLAPYARLKWRTDSLAITNIIRSIRAQHFVVLATGLAALVTSFLVIIASGLYFAIEVSHQISMNFIQETTSYMGNSANADQSSSIVVAKDNLQKNLTFPHWTYDGWSSRQSVTRIGFSGHRYSTITLAVGQTTRWEHAPLSGNIILSN</sequence>
<keyword evidence="1" id="KW-1133">Transmembrane helix</keyword>
<keyword evidence="3" id="KW-1185">Reference proteome</keyword>
<dbReference type="RefSeq" id="XP_056749133.1">
    <property type="nucleotide sequence ID" value="XM_056900465.1"/>
</dbReference>
<keyword evidence="1" id="KW-0812">Transmembrane</keyword>
<evidence type="ECO:0000313" key="2">
    <source>
        <dbReference type="EMBL" id="KAJ5592507.1"/>
    </source>
</evidence>
<comment type="caution">
    <text evidence="2">The sequence shown here is derived from an EMBL/GenBank/DDBJ whole genome shotgun (WGS) entry which is preliminary data.</text>
</comment>
<evidence type="ECO:0000256" key="1">
    <source>
        <dbReference type="SAM" id="Phobius"/>
    </source>
</evidence>
<proteinExistence type="predicted"/>
<reference evidence="2" key="1">
    <citation type="journal article" date="2023" name="IMA Fungus">
        <title>Comparative genomic study of the Penicillium genus elucidates a diverse pangenome and 15 lateral gene transfer events.</title>
        <authorList>
            <person name="Petersen C."/>
            <person name="Sorensen T."/>
            <person name="Nielsen M.R."/>
            <person name="Sondergaard T.E."/>
            <person name="Sorensen J.L."/>
            <person name="Fitzpatrick D.A."/>
            <person name="Frisvad J.C."/>
            <person name="Nielsen K.L."/>
        </authorList>
    </citation>
    <scope>NUCLEOTIDE SEQUENCE</scope>
    <source>
        <strain evidence="2">IBT 12815</strain>
    </source>
</reference>
<dbReference type="Proteomes" id="UP001213799">
    <property type="component" value="Unassembled WGS sequence"/>
</dbReference>
<protein>
    <submittedName>
        <fullName evidence="2">Uncharacterized protein</fullName>
    </submittedName>
</protein>
<dbReference type="EMBL" id="JAQJAE010000005">
    <property type="protein sequence ID" value="KAJ5592507.1"/>
    <property type="molecule type" value="Genomic_DNA"/>
</dbReference>
<organism evidence="2 3">
    <name type="scientific">Penicillium hordei</name>
    <dbReference type="NCBI Taxonomy" id="40994"/>
    <lineage>
        <taxon>Eukaryota</taxon>
        <taxon>Fungi</taxon>
        <taxon>Dikarya</taxon>
        <taxon>Ascomycota</taxon>
        <taxon>Pezizomycotina</taxon>
        <taxon>Eurotiomycetes</taxon>
        <taxon>Eurotiomycetidae</taxon>
        <taxon>Eurotiales</taxon>
        <taxon>Aspergillaceae</taxon>
        <taxon>Penicillium</taxon>
    </lineage>
</organism>
<feature type="transmembrane region" description="Helical" evidence="1">
    <location>
        <begin position="109"/>
        <end position="127"/>
    </location>
</feature>
<reference evidence="2" key="2">
    <citation type="submission" date="2023-01" db="EMBL/GenBank/DDBJ databases">
        <authorList>
            <person name="Petersen C."/>
        </authorList>
    </citation>
    <scope>NUCLEOTIDE SEQUENCE</scope>
    <source>
        <strain evidence="2">IBT 12815</strain>
    </source>
</reference>
<accession>A0AAD6DSS5</accession>
<dbReference type="Pfam" id="PF11915">
    <property type="entry name" value="DUF3433"/>
    <property type="match status" value="1"/>
</dbReference>
<dbReference type="GeneID" id="81590707"/>
<keyword evidence="1" id="KW-0472">Membrane</keyword>